<name>A0AAD8MJ24_9APIA</name>
<dbReference type="PANTHER" id="PTHR31225:SF245">
    <property type="entry name" value="(-)-ALPHA-TERPINEOL SYNTHASE-LIKE"/>
    <property type="match status" value="1"/>
</dbReference>
<gene>
    <name evidence="9" type="ORF">POM88_030071</name>
</gene>
<dbReference type="Proteomes" id="UP001237642">
    <property type="component" value="Unassembled WGS sequence"/>
</dbReference>
<dbReference type="SFLD" id="SFLDS00005">
    <property type="entry name" value="Isoprenoid_Synthase_Type_I"/>
    <property type="match status" value="1"/>
</dbReference>
<dbReference type="CDD" id="cd00684">
    <property type="entry name" value="Terpene_cyclase_plant_C1"/>
    <property type="match status" value="1"/>
</dbReference>
<keyword evidence="10" id="KW-1185">Reference proteome</keyword>
<organism evidence="9 10">
    <name type="scientific">Heracleum sosnowskyi</name>
    <dbReference type="NCBI Taxonomy" id="360622"/>
    <lineage>
        <taxon>Eukaryota</taxon>
        <taxon>Viridiplantae</taxon>
        <taxon>Streptophyta</taxon>
        <taxon>Embryophyta</taxon>
        <taxon>Tracheophyta</taxon>
        <taxon>Spermatophyta</taxon>
        <taxon>Magnoliopsida</taxon>
        <taxon>eudicotyledons</taxon>
        <taxon>Gunneridae</taxon>
        <taxon>Pentapetalae</taxon>
        <taxon>asterids</taxon>
        <taxon>campanulids</taxon>
        <taxon>Apiales</taxon>
        <taxon>Apiaceae</taxon>
        <taxon>Apioideae</taxon>
        <taxon>apioid superclade</taxon>
        <taxon>Tordylieae</taxon>
        <taxon>Tordyliinae</taxon>
        <taxon>Heracleum</taxon>
    </lineage>
</organism>
<dbReference type="GO" id="GO:0010333">
    <property type="term" value="F:terpene synthase activity"/>
    <property type="evidence" value="ECO:0007669"/>
    <property type="project" value="InterPro"/>
</dbReference>
<comment type="cofactor">
    <cofactor evidence="2">
        <name>Mg(2+)</name>
        <dbReference type="ChEBI" id="CHEBI:18420"/>
    </cofactor>
</comment>
<evidence type="ECO:0000256" key="6">
    <source>
        <dbReference type="ARBA" id="ARBA00023239"/>
    </source>
</evidence>
<dbReference type="GO" id="GO:0000287">
    <property type="term" value="F:magnesium ion binding"/>
    <property type="evidence" value="ECO:0007669"/>
    <property type="project" value="InterPro"/>
</dbReference>
<dbReference type="InterPro" id="IPR044814">
    <property type="entry name" value="Terpene_cyclase_plant_C1"/>
</dbReference>
<dbReference type="SUPFAM" id="SSF48239">
    <property type="entry name" value="Terpenoid cyclases/Protein prenyltransferases"/>
    <property type="match status" value="1"/>
</dbReference>
<dbReference type="GO" id="GO:0016102">
    <property type="term" value="P:diterpenoid biosynthetic process"/>
    <property type="evidence" value="ECO:0007669"/>
    <property type="project" value="InterPro"/>
</dbReference>
<dbReference type="InterPro" id="IPR050148">
    <property type="entry name" value="Terpene_synthase-like"/>
</dbReference>
<sequence length="591" mass="67724">MALQGLFSTFLLAAPPPRLPLPLDRNVSKVCARKPLQCIATPVTKNDHDEGSASRRNANYAPSFWDYDIVKSLSSNYDEKKYTSQVAELKDDVKGLIHAETNVPLAKFELLDSVQRLGLNYQLQNDIKQAIDVFCSADETWFGDDLHSTALWFRILRENGYHVSQDVFKKFTDETGDFKTNLHEDVKGLLSLYEASYFGFQGEDIIDKAKAFSREHLKKSVQGELSLNMARKVNHALDMPLHWKLPRVEAIWYIDTYEQEPDAIPSLLKLAKLDYNIVQSVHQKEVGKLASWWVDIGLDKIPFARDRLVEHYFWANGIVPEPEYSAFRDMGTKIICLITTVDDVYDVYGSLEEVKLFTDYVDRWDITEIDKLPMHIKTVFLALFNTVNEIGYWTIRERGFNIIPYLSKQWANLCKAYLREATWFHSGYKPTMEEYMENASVSIGGLLMLFSAYFLTTEKITVEALDFIDKVPSIMWCPSILVRLTNDLGTSSHELARGDNLKAVQCYMNDTGASEEVSREHVENLVYGSWKILNKDLLGSYPFSEPFLSANPNIARTSQTFYQYGDGHGIPQHWTKDHLKSLLVEPFTLSD</sequence>
<evidence type="ECO:0000259" key="8">
    <source>
        <dbReference type="Pfam" id="PF03936"/>
    </source>
</evidence>
<evidence type="ECO:0000256" key="2">
    <source>
        <dbReference type="ARBA" id="ARBA00001946"/>
    </source>
</evidence>
<keyword evidence="5" id="KW-0464">Manganese</keyword>
<evidence type="ECO:0000256" key="3">
    <source>
        <dbReference type="ARBA" id="ARBA00022723"/>
    </source>
</evidence>
<comment type="caution">
    <text evidence="9">The sequence shown here is derived from an EMBL/GenBank/DDBJ whole genome shotgun (WGS) entry which is preliminary data.</text>
</comment>
<dbReference type="InterPro" id="IPR005630">
    <property type="entry name" value="Terpene_synthase_metal-bd"/>
</dbReference>
<dbReference type="InterPro" id="IPR008949">
    <property type="entry name" value="Isoprenoid_synthase_dom_sf"/>
</dbReference>
<dbReference type="AlphaFoldDB" id="A0AAD8MJ24"/>
<dbReference type="InterPro" id="IPR036965">
    <property type="entry name" value="Terpene_synth_N_sf"/>
</dbReference>
<evidence type="ECO:0000256" key="5">
    <source>
        <dbReference type="ARBA" id="ARBA00023211"/>
    </source>
</evidence>
<evidence type="ECO:0000259" key="7">
    <source>
        <dbReference type="Pfam" id="PF01397"/>
    </source>
</evidence>
<dbReference type="FunFam" id="1.10.600.10:FF:000007">
    <property type="entry name" value="Isoprene synthase, chloroplastic"/>
    <property type="match status" value="1"/>
</dbReference>
<dbReference type="InterPro" id="IPR008930">
    <property type="entry name" value="Terpenoid_cyclase/PrenylTrfase"/>
</dbReference>
<dbReference type="PANTHER" id="PTHR31225">
    <property type="entry name" value="OS04G0344100 PROTEIN-RELATED"/>
    <property type="match status" value="1"/>
</dbReference>
<feature type="domain" description="Terpene synthase metal-binding" evidence="8">
    <location>
        <begin position="295"/>
        <end position="531"/>
    </location>
</feature>
<evidence type="ECO:0000313" key="10">
    <source>
        <dbReference type="Proteomes" id="UP001237642"/>
    </source>
</evidence>
<dbReference type="SFLD" id="SFLDG01019">
    <property type="entry name" value="Terpene_Cyclase_Like_1_C_Termi"/>
    <property type="match status" value="1"/>
</dbReference>
<dbReference type="FunFam" id="1.50.10.130:FF:000001">
    <property type="entry name" value="Isoprene synthase, chloroplastic"/>
    <property type="match status" value="1"/>
</dbReference>
<dbReference type="Gene3D" id="1.50.10.130">
    <property type="entry name" value="Terpene synthase, N-terminal domain"/>
    <property type="match status" value="1"/>
</dbReference>
<evidence type="ECO:0000256" key="4">
    <source>
        <dbReference type="ARBA" id="ARBA00022842"/>
    </source>
</evidence>
<accession>A0AAD8MJ24</accession>
<keyword evidence="4" id="KW-0460">Magnesium</keyword>
<feature type="domain" description="Terpene synthase N-terminal" evidence="7">
    <location>
        <begin position="65"/>
        <end position="237"/>
    </location>
</feature>
<dbReference type="SUPFAM" id="SSF48576">
    <property type="entry name" value="Terpenoid synthases"/>
    <property type="match status" value="1"/>
</dbReference>
<dbReference type="Pfam" id="PF03936">
    <property type="entry name" value="Terpene_synth_C"/>
    <property type="match status" value="1"/>
</dbReference>
<proteinExistence type="predicted"/>
<reference evidence="9" key="1">
    <citation type="submission" date="2023-02" db="EMBL/GenBank/DDBJ databases">
        <title>Genome of toxic invasive species Heracleum sosnowskyi carries increased number of genes despite the absence of recent whole-genome duplications.</title>
        <authorList>
            <person name="Schelkunov M."/>
            <person name="Shtratnikova V."/>
            <person name="Makarenko M."/>
            <person name="Klepikova A."/>
            <person name="Omelchenko D."/>
            <person name="Novikova G."/>
            <person name="Obukhova E."/>
            <person name="Bogdanov V."/>
            <person name="Penin A."/>
            <person name="Logacheva M."/>
        </authorList>
    </citation>
    <scope>NUCLEOTIDE SEQUENCE</scope>
    <source>
        <strain evidence="9">Hsosn_3</strain>
        <tissue evidence="9">Leaf</tissue>
    </source>
</reference>
<evidence type="ECO:0000256" key="1">
    <source>
        <dbReference type="ARBA" id="ARBA00001936"/>
    </source>
</evidence>
<keyword evidence="3" id="KW-0479">Metal-binding</keyword>
<dbReference type="InterPro" id="IPR001906">
    <property type="entry name" value="Terpene_synth_N"/>
</dbReference>
<dbReference type="InterPro" id="IPR034741">
    <property type="entry name" value="Terpene_cyclase-like_1_C"/>
</dbReference>
<evidence type="ECO:0000313" key="9">
    <source>
        <dbReference type="EMBL" id="KAK1373878.1"/>
    </source>
</evidence>
<comment type="cofactor">
    <cofactor evidence="1">
        <name>Mn(2+)</name>
        <dbReference type="ChEBI" id="CHEBI:29035"/>
    </cofactor>
</comment>
<keyword evidence="6" id="KW-0456">Lyase</keyword>
<protein>
    <submittedName>
        <fullName evidence="9">Santalene synthase</fullName>
    </submittedName>
</protein>
<dbReference type="EMBL" id="JAUIZM010000007">
    <property type="protein sequence ID" value="KAK1373878.1"/>
    <property type="molecule type" value="Genomic_DNA"/>
</dbReference>
<dbReference type="Gene3D" id="1.10.600.10">
    <property type="entry name" value="Farnesyl Diphosphate Synthase"/>
    <property type="match status" value="1"/>
</dbReference>
<reference evidence="9" key="2">
    <citation type="submission" date="2023-05" db="EMBL/GenBank/DDBJ databases">
        <authorList>
            <person name="Schelkunov M.I."/>
        </authorList>
    </citation>
    <scope>NUCLEOTIDE SEQUENCE</scope>
    <source>
        <strain evidence="9">Hsosn_3</strain>
        <tissue evidence="9">Leaf</tissue>
    </source>
</reference>
<dbReference type="Pfam" id="PF01397">
    <property type="entry name" value="Terpene_synth"/>
    <property type="match status" value="1"/>
</dbReference>